<protein>
    <submittedName>
        <fullName evidence="1">Uncharacterized protein</fullName>
    </submittedName>
</protein>
<proteinExistence type="predicted"/>
<evidence type="ECO:0000313" key="1">
    <source>
        <dbReference type="EMBL" id="KAL1868116.1"/>
    </source>
</evidence>
<reference evidence="1 2" key="1">
    <citation type="journal article" date="2024" name="IMA Fungus">
        <title>IMA Genome - F19 : A genome assembly and annotation guide to empower mycologists, including annotated draft genome sequences of Ceratocystis pirilliformis, Diaporthe australafricana, Fusarium ophioides, Paecilomyces lecythidis, and Sporothrix stenoceras.</title>
        <authorList>
            <person name="Aylward J."/>
            <person name="Wilson A.M."/>
            <person name="Visagie C.M."/>
            <person name="Spraker J."/>
            <person name="Barnes I."/>
            <person name="Buitendag C."/>
            <person name="Ceriani C."/>
            <person name="Del Mar Angel L."/>
            <person name="du Plessis D."/>
            <person name="Fuchs T."/>
            <person name="Gasser K."/>
            <person name="Kramer D."/>
            <person name="Li W."/>
            <person name="Munsamy K."/>
            <person name="Piso A."/>
            <person name="Price J.L."/>
            <person name="Sonnekus B."/>
            <person name="Thomas C."/>
            <person name="van der Nest A."/>
            <person name="van Dijk A."/>
            <person name="van Heerden A."/>
            <person name="van Vuuren N."/>
            <person name="Yilmaz N."/>
            <person name="Duong T.A."/>
            <person name="van der Merwe N.A."/>
            <person name="Wingfield M.J."/>
            <person name="Wingfield B.D."/>
        </authorList>
    </citation>
    <scope>NUCLEOTIDE SEQUENCE [LARGE SCALE GENOMIC DNA]</scope>
    <source>
        <strain evidence="1 2">CMW 18300</strain>
    </source>
</reference>
<comment type="caution">
    <text evidence="1">The sequence shown here is derived from an EMBL/GenBank/DDBJ whole genome shotgun (WGS) entry which is preliminary data.</text>
</comment>
<dbReference type="EMBL" id="JAWRVE010000047">
    <property type="protein sequence ID" value="KAL1868116.1"/>
    <property type="molecule type" value="Genomic_DNA"/>
</dbReference>
<sequence>MFFDAALLWQPGGDLARRVPAETDKRYKFADEQLPSWSWIGWQGQLDFQGWATANDFVAACSGWIASSRLQTCPVTTWYTSSDAFGAAARRKIDVEWATWRERYKSPANELPQGWTRWKRRDAEILTINPEESRIELQLIAISRGSIPNGLGKNYGYDLEEYNIEQRPDDGELYEYYNVMWVTWKEGIAFREALGRVHKRMWRSLNPSNIDIVLG</sequence>
<dbReference type="Proteomes" id="UP001583177">
    <property type="component" value="Unassembled WGS sequence"/>
</dbReference>
<evidence type="ECO:0000313" key="2">
    <source>
        <dbReference type="Proteomes" id="UP001583177"/>
    </source>
</evidence>
<organism evidence="1 2">
    <name type="scientific">Diaporthe australafricana</name>
    <dbReference type="NCBI Taxonomy" id="127596"/>
    <lineage>
        <taxon>Eukaryota</taxon>
        <taxon>Fungi</taxon>
        <taxon>Dikarya</taxon>
        <taxon>Ascomycota</taxon>
        <taxon>Pezizomycotina</taxon>
        <taxon>Sordariomycetes</taxon>
        <taxon>Sordariomycetidae</taxon>
        <taxon>Diaporthales</taxon>
        <taxon>Diaporthaceae</taxon>
        <taxon>Diaporthe</taxon>
    </lineage>
</organism>
<accession>A0ABR3WWQ5</accession>
<keyword evidence="2" id="KW-1185">Reference proteome</keyword>
<gene>
    <name evidence="1" type="ORF">Daus18300_006098</name>
</gene>
<name>A0ABR3WWQ5_9PEZI</name>